<dbReference type="InterPro" id="IPR011006">
    <property type="entry name" value="CheY-like_superfamily"/>
</dbReference>
<reference evidence="5" key="1">
    <citation type="journal article" date="2019" name="Int. J. Syst. Evol. Microbiol.">
        <title>The Global Catalogue of Microorganisms (GCM) 10K type strain sequencing project: providing services to taxonomists for standard genome sequencing and annotation.</title>
        <authorList>
            <consortium name="The Broad Institute Genomics Platform"/>
            <consortium name="The Broad Institute Genome Sequencing Center for Infectious Disease"/>
            <person name="Wu L."/>
            <person name="Ma J."/>
        </authorList>
    </citation>
    <scope>NUCLEOTIDE SEQUENCE [LARGE SCALE GENOMIC DNA]</scope>
    <source>
        <strain evidence="5">CGMCC 1.15922</strain>
    </source>
</reference>
<name>A0ABQ3ILX3_9GAMM</name>
<dbReference type="RefSeq" id="WP_189377643.1">
    <property type="nucleotide sequence ID" value="NZ_BNAH01000005.1"/>
</dbReference>
<dbReference type="PANTHER" id="PTHR44591">
    <property type="entry name" value="STRESS RESPONSE REGULATOR PROTEIN 1"/>
    <property type="match status" value="1"/>
</dbReference>
<accession>A0ABQ3ILX3</accession>
<dbReference type="InterPro" id="IPR001789">
    <property type="entry name" value="Sig_transdc_resp-reg_receiver"/>
</dbReference>
<protein>
    <submittedName>
        <fullName evidence="4">Response regulator</fullName>
    </submittedName>
</protein>
<feature type="domain" description="Response regulatory" evidence="3">
    <location>
        <begin position="10"/>
        <end position="127"/>
    </location>
</feature>
<dbReference type="PANTHER" id="PTHR44591:SF3">
    <property type="entry name" value="RESPONSE REGULATORY DOMAIN-CONTAINING PROTEIN"/>
    <property type="match status" value="1"/>
</dbReference>
<evidence type="ECO:0000313" key="4">
    <source>
        <dbReference type="EMBL" id="GHE86733.1"/>
    </source>
</evidence>
<keyword evidence="5" id="KW-1185">Reference proteome</keyword>
<evidence type="ECO:0000256" key="1">
    <source>
        <dbReference type="ARBA" id="ARBA00022553"/>
    </source>
</evidence>
<sequence>MASLEPSELSILLIEPSDTQRKIIINQLKKHDVTEVTSANNMENANQILSRHQFDLIISSLYLDDGTALDLLKKIRADEKLADTPFMLVSSENKRENLEEFKQSGVVAILPKPFTTDHLHAAINTTLDLLTSDEIELEHFDVHQIRVLLVDDSALARKFIKRVLNNLGLQKITEASDGSEAINLLQENMYDLVVTDFNMPEVDGRELTRFIREKSQQSHIPILMVTSEKNDTHLANIETDGVNALCDKPFEPEYVKQILYRLLEH</sequence>
<gene>
    <name evidence="4" type="ORF">GCM10011501_14940</name>
</gene>
<proteinExistence type="predicted"/>
<dbReference type="Gene3D" id="3.40.50.2300">
    <property type="match status" value="2"/>
</dbReference>
<dbReference type="PROSITE" id="PS50110">
    <property type="entry name" value="RESPONSE_REGULATORY"/>
    <property type="match status" value="2"/>
</dbReference>
<dbReference type="SUPFAM" id="SSF52172">
    <property type="entry name" value="CheY-like"/>
    <property type="match status" value="2"/>
</dbReference>
<dbReference type="EMBL" id="BNAH01000005">
    <property type="protein sequence ID" value="GHE86733.1"/>
    <property type="molecule type" value="Genomic_DNA"/>
</dbReference>
<keyword evidence="1 2" id="KW-0597">Phosphoprotein</keyword>
<feature type="domain" description="Response regulatory" evidence="3">
    <location>
        <begin position="146"/>
        <end position="263"/>
    </location>
</feature>
<organism evidence="4 5">
    <name type="scientific">Thalassotalea profundi</name>
    <dbReference type="NCBI Taxonomy" id="2036687"/>
    <lineage>
        <taxon>Bacteria</taxon>
        <taxon>Pseudomonadati</taxon>
        <taxon>Pseudomonadota</taxon>
        <taxon>Gammaproteobacteria</taxon>
        <taxon>Alteromonadales</taxon>
        <taxon>Colwelliaceae</taxon>
        <taxon>Thalassotalea</taxon>
    </lineage>
</organism>
<dbReference type="InterPro" id="IPR050595">
    <property type="entry name" value="Bact_response_regulator"/>
</dbReference>
<feature type="modified residue" description="4-aspartylphosphate" evidence="2">
    <location>
        <position position="196"/>
    </location>
</feature>
<comment type="caution">
    <text evidence="2">Lacks conserved residue(s) required for the propagation of feature annotation.</text>
</comment>
<dbReference type="Pfam" id="PF00072">
    <property type="entry name" value="Response_reg"/>
    <property type="match status" value="2"/>
</dbReference>
<evidence type="ECO:0000259" key="3">
    <source>
        <dbReference type="PROSITE" id="PS50110"/>
    </source>
</evidence>
<evidence type="ECO:0000256" key="2">
    <source>
        <dbReference type="PROSITE-ProRule" id="PRU00169"/>
    </source>
</evidence>
<comment type="caution">
    <text evidence="4">The sequence shown here is derived from an EMBL/GenBank/DDBJ whole genome shotgun (WGS) entry which is preliminary data.</text>
</comment>
<dbReference type="Proteomes" id="UP000626370">
    <property type="component" value="Unassembled WGS sequence"/>
</dbReference>
<dbReference type="SMART" id="SM00448">
    <property type="entry name" value="REC"/>
    <property type="match status" value="2"/>
</dbReference>
<evidence type="ECO:0000313" key="5">
    <source>
        <dbReference type="Proteomes" id="UP000626370"/>
    </source>
</evidence>